<evidence type="ECO:0000313" key="1">
    <source>
        <dbReference type="EMBL" id="SPX61908.1"/>
    </source>
</evidence>
<reference evidence="1 3" key="1">
    <citation type="submission" date="2018-06" db="EMBL/GenBank/DDBJ databases">
        <authorList>
            <consortium name="Pathogen Informatics"/>
            <person name="Doyle S."/>
        </authorList>
    </citation>
    <scope>NUCLEOTIDE SEQUENCE [LARGE SCALE GENOMIC DNA]</scope>
    <source>
        <strain evidence="1 3">NCTC12022</strain>
    </source>
</reference>
<name>A0A2X1QSM8_9GAMM</name>
<proteinExistence type="predicted"/>
<organism evidence="1 3">
    <name type="scientific">Legionella feeleii</name>
    <dbReference type="NCBI Taxonomy" id="453"/>
    <lineage>
        <taxon>Bacteria</taxon>
        <taxon>Pseudomonadati</taxon>
        <taxon>Pseudomonadota</taxon>
        <taxon>Gammaproteobacteria</taxon>
        <taxon>Legionellales</taxon>
        <taxon>Legionellaceae</taxon>
        <taxon>Legionella</taxon>
    </lineage>
</organism>
<dbReference type="AlphaFoldDB" id="A0A2X1QSM8"/>
<dbReference type="EMBL" id="UASS01000035">
    <property type="protein sequence ID" value="SPX62095.1"/>
    <property type="molecule type" value="Genomic_DNA"/>
</dbReference>
<evidence type="ECO:0000313" key="2">
    <source>
        <dbReference type="EMBL" id="SPX62095.1"/>
    </source>
</evidence>
<dbReference type="EMBL" id="UASS01000027">
    <property type="protein sequence ID" value="SPX61908.1"/>
    <property type="molecule type" value="Genomic_DNA"/>
</dbReference>
<protein>
    <submittedName>
        <fullName evidence="1">Uncharacterized protein</fullName>
    </submittedName>
</protein>
<dbReference type="Proteomes" id="UP000251942">
    <property type="component" value="Unassembled WGS sequence"/>
</dbReference>
<gene>
    <name evidence="1" type="ORF">NCTC12022_02664</name>
    <name evidence="2" type="ORF">NCTC12022_02852</name>
</gene>
<evidence type="ECO:0000313" key="3">
    <source>
        <dbReference type="Proteomes" id="UP000251942"/>
    </source>
</evidence>
<accession>A0A2X1QSM8</accession>
<sequence length="83" mass="9307">MGVVQAYSWCRLQSLYFLLGEARQSPLIPPRQIAIHLAQYGLLRNGQSVVVWPGVIVPKESDIYLSTLGLLVLEFDSHLEVGR</sequence>